<dbReference type="InterPro" id="IPR005174">
    <property type="entry name" value="KIB1-4_b-propeller"/>
</dbReference>
<organism evidence="2 3">
    <name type="scientific">Digitaria exilis</name>
    <dbReference type="NCBI Taxonomy" id="1010633"/>
    <lineage>
        <taxon>Eukaryota</taxon>
        <taxon>Viridiplantae</taxon>
        <taxon>Streptophyta</taxon>
        <taxon>Embryophyta</taxon>
        <taxon>Tracheophyta</taxon>
        <taxon>Spermatophyta</taxon>
        <taxon>Magnoliopsida</taxon>
        <taxon>Liliopsida</taxon>
        <taxon>Poales</taxon>
        <taxon>Poaceae</taxon>
        <taxon>PACMAD clade</taxon>
        <taxon>Panicoideae</taxon>
        <taxon>Panicodae</taxon>
        <taxon>Paniceae</taxon>
        <taxon>Anthephorinae</taxon>
        <taxon>Digitaria</taxon>
    </lineage>
</organism>
<protein>
    <recommendedName>
        <fullName evidence="1">KIB1-4 beta-propeller domain-containing protein</fullName>
    </recommendedName>
</protein>
<dbReference type="EMBL" id="JACEFO010001213">
    <property type="protein sequence ID" value="KAF8746387.1"/>
    <property type="molecule type" value="Genomic_DNA"/>
</dbReference>
<comment type="caution">
    <text evidence="2">The sequence shown here is derived from an EMBL/GenBank/DDBJ whole genome shotgun (WGS) entry which is preliminary data.</text>
</comment>
<proteinExistence type="predicted"/>
<dbReference type="AlphaFoldDB" id="A0A835FDR2"/>
<accession>A0A835FDR2</accession>
<dbReference type="PANTHER" id="PTHR33110">
    <property type="entry name" value="F-BOX/KELCH-REPEAT PROTEIN-RELATED"/>
    <property type="match status" value="1"/>
</dbReference>
<dbReference type="InterPro" id="IPR036047">
    <property type="entry name" value="F-box-like_dom_sf"/>
</dbReference>
<dbReference type="Proteomes" id="UP000636709">
    <property type="component" value="Unassembled WGS sequence"/>
</dbReference>
<name>A0A835FDR2_9POAL</name>
<evidence type="ECO:0000313" key="3">
    <source>
        <dbReference type="Proteomes" id="UP000636709"/>
    </source>
</evidence>
<sequence length="316" mass="36064">MAETAPLSWSNIPLELAGLVLRCLDSHVDRVRFAAVCPQWRVAAREIPLPPPLPLLALPDGTVYSLPGRQPFHVPACSGYTEACGVCQPGAFSWWSMHLDDQSPIFFNITFHHGNLYALDHCGGVLVSVDVSTDHNTGDPWISRVRRVIDDYEDEENEVALDFATSKDRFLVELHGRMLMVERVMHHRWKIERSFETMPRSYKNVFEVFEANFERSQWSKVTTIGDDQVLFLRSQCCRFVCVSQYQMLGDLIFFLENGVKDDMGNGDEDDNRYCEERLGPCRVYDMRDGKVSDPLPTVPWTRAFALATWLSPQGLN</sequence>
<keyword evidence="3" id="KW-1185">Reference proteome</keyword>
<evidence type="ECO:0000259" key="1">
    <source>
        <dbReference type="Pfam" id="PF03478"/>
    </source>
</evidence>
<feature type="domain" description="KIB1-4 beta-propeller" evidence="1">
    <location>
        <begin position="78"/>
        <end position="264"/>
    </location>
</feature>
<evidence type="ECO:0000313" key="2">
    <source>
        <dbReference type="EMBL" id="KAF8746387.1"/>
    </source>
</evidence>
<dbReference type="OrthoDB" id="692598at2759"/>
<dbReference type="Pfam" id="PF03478">
    <property type="entry name" value="Beta-prop_KIB1-4"/>
    <property type="match status" value="1"/>
</dbReference>
<dbReference type="SUPFAM" id="SSF81383">
    <property type="entry name" value="F-box domain"/>
    <property type="match status" value="1"/>
</dbReference>
<reference evidence="2" key="1">
    <citation type="submission" date="2020-07" db="EMBL/GenBank/DDBJ databases">
        <title>Genome sequence and genetic diversity analysis of an under-domesticated orphan crop, white fonio (Digitaria exilis).</title>
        <authorList>
            <person name="Bennetzen J.L."/>
            <person name="Chen S."/>
            <person name="Ma X."/>
            <person name="Wang X."/>
            <person name="Yssel A.E.J."/>
            <person name="Chaluvadi S.R."/>
            <person name="Johnson M."/>
            <person name="Gangashetty P."/>
            <person name="Hamidou F."/>
            <person name="Sanogo M.D."/>
            <person name="Zwaenepoel A."/>
            <person name="Wallace J."/>
            <person name="Van De Peer Y."/>
            <person name="Van Deynze A."/>
        </authorList>
    </citation>
    <scope>NUCLEOTIDE SEQUENCE</scope>
    <source>
        <tissue evidence="2">Leaves</tissue>
    </source>
</reference>
<dbReference type="PANTHER" id="PTHR33110:SF111">
    <property type="entry name" value="DUF295 DOMAIN-CONTAINING PROTEIN"/>
    <property type="match status" value="1"/>
</dbReference>
<gene>
    <name evidence="2" type="ORF">HU200_013365</name>
</gene>
<dbReference type="CDD" id="cd09917">
    <property type="entry name" value="F-box_SF"/>
    <property type="match status" value="1"/>
</dbReference>